<comment type="caution">
    <text evidence="1">The sequence shown here is derived from an EMBL/GenBank/DDBJ whole genome shotgun (WGS) entry which is preliminary data.</text>
</comment>
<organism evidence="1">
    <name type="scientific">marine sediment metagenome</name>
    <dbReference type="NCBI Taxonomy" id="412755"/>
    <lineage>
        <taxon>unclassified sequences</taxon>
        <taxon>metagenomes</taxon>
        <taxon>ecological metagenomes</taxon>
    </lineage>
</organism>
<reference evidence="1" key="1">
    <citation type="journal article" date="2015" name="Nature">
        <title>Complex archaea that bridge the gap between prokaryotes and eukaryotes.</title>
        <authorList>
            <person name="Spang A."/>
            <person name="Saw J.H."/>
            <person name="Jorgensen S.L."/>
            <person name="Zaremba-Niedzwiedzka K."/>
            <person name="Martijn J."/>
            <person name="Lind A.E."/>
            <person name="van Eijk R."/>
            <person name="Schleper C."/>
            <person name="Guy L."/>
            <person name="Ettema T.J."/>
        </authorList>
    </citation>
    <scope>NUCLEOTIDE SEQUENCE</scope>
</reference>
<evidence type="ECO:0000313" key="1">
    <source>
        <dbReference type="EMBL" id="KKK81445.1"/>
    </source>
</evidence>
<gene>
    <name evidence="1" type="ORF">LCGC14_2813360</name>
</gene>
<evidence type="ECO:0008006" key="2">
    <source>
        <dbReference type="Google" id="ProtNLM"/>
    </source>
</evidence>
<protein>
    <recommendedName>
        <fullName evidence="2">Oligopeptidase A</fullName>
    </recommendedName>
</protein>
<dbReference type="EMBL" id="LAZR01053122">
    <property type="protein sequence ID" value="KKK81445.1"/>
    <property type="molecule type" value="Genomic_DNA"/>
</dbReference>
<sequence>MSDTQNNPLIGLEGLPPFSKIKPEHVVPALKAGISECRAKIDEVLA</sequence>
<feature type="non-terminal residue" evidence="1">
    <location>
        <position position="46"/>
    </location>
</feature>
<dbReference type="AlphaFoldDB" id="A0A0F8Z631"/>
<name>A0A0F8Z631_9ZZZZ</name>
<proteinExistence type="predicted"/>
<dbReference type="Gene3D" id="1.10.1370.40">
    <property type="match status" value="1"/>
</dbReference>
<accession>A0A0F8Z631</accession>